<comment type="similarity">
    <text evidence="1">Belongs to the carbohydrate kinase PfkB family.</text>
</comment>
<name>A0A517QLP0_9PLAN</name>
<dbReference type="GO" id="GO:0005975">
    <property type="term" value="P:carbohydrate metabolic process"/>
    <property type="evidence" value="ECO:0007669"/>
    <property type="project" value="InterPro"/>
</dbReference>
<dbReference type="InterPro" id="IPR011611">
    <property type="entry name" value="PfkB_dom"/>
</dbReference>
<dbReference type="AlphaFoldDB" id="A0A517QLP0"/>
<dbReference type="Pfam" id="PF00294">
    <property type="entry name" value="PfkB"/>
    <property type="match status" value="1"/>
</dbReference>
<organism evidence="8 9">
    <name type="scientific">Thalassoglobus polymorphus</name>
    <dbReference type="NCBI Taxonomy" id="2527994"/>
    <lineage>
        <taxon>Bacteria</taxon>
        <taxon>Pseudomonadati</taxon>
        <taxon>Planctomycetota</taxon>
        <taxon>Planctomycetia</taxon>
        <taxon>Planctomycetales</taxon>
        <taxon>Planctomycetaceae</taxon>
        <taxon>Thalassoglobus</taxon>
    </lineage>
</organism>
<evidence type="ECO:0000256" key="4">
    <source>
        <dbReference type="ARBA" id="ARBA00022777"/>
    </source>
</evidence>
<evidence type="ECO:0000313" key="9">
    <source>
        <dbReference type="Proteomes" id="UP000315724"/>
    </source>
</evidence>
<dbReference type="Gene3D" id="3.40.1190.20">
    <property type="match status" value="1"/>
</dbReference>
<keyword evidence="4 8" id="KW-0418">Kinase</keyword>
<evidence type="ECO:0000313" key="8">
    <source>
        <dbReference type="EMBL" id="QDT32558.1"/>
    </source>
</evidence>
<evidence type="ECO:0000256" key="3">
    <source>
        <dbReference type="ARBA" id="ARBA00022741"/>
    </source>
</evidence>
<dbReference type="RefSeq" id="WP_197442167.1">
    <property type="nucleotide sequence ID" value="NZ_CP036267.1"/>
</dbReference>
<proteinExistence type="inferred from homology"/>
<evidence type="ECO:0000256" key="2">
    <source>
        <dbReference type="ARBA" id="ARBA00022679"/>
    </source>
</evidence>
<feature type="domain" description="Carbohydrate kinase PfkB" evidence="7">
    <location>
        <begin position="18"/>
        <end position="282"/>
    </location>
</feature>
<dbReference type="InterPro" id="IPR017583">
    <property type="entry name" value="Tagatose/fructose_Pkinase"/>
</dbReference>
<evidence type="ECO:0000256" key="6">
    <source>
        <dbReference type="PIRNR" id="PIRNR000535"/>
    </source>
</evidence>
<dbReference type="SUPFAM" id="SSF53613">
    <property type="entry name" value="Ribokinase-like"/>
    <property type="match status" value="1"/>
</dbReference>
<dbReference type="PANTHER" id="PTHR46566">
    <property type="entry name" value="1-PHOSPHOFRUCTOKINASE-RELATED"/>
    <property type="match status" value="1"/>
</dbReference>
<keyword evidence="3" id="KW-0547">Nucleotide-binding</keyword>
<dbReference type="GO" id="GO:0009024">
    <property type="term" value="F:tagatose-6-phosphate kinase activity"/>
    <property type="evidence" value="ECO:0007669"/>
    <property type="project" value="UniProtKB-EC"/>
</dbReference>
<gene>
    <name evidence="8" type="primary">lacC</name>
    <name evidence="8" type="ORF">Mal48_18050</name>
</gene>
<evidence type="ECO:0000256" key="1">
    <source>
        <dbReference type="ARBA" id="ARBA00010688"/>
    </source>
</evidence>
<keyword evidence="5" id="KW-0067">ATP-binding</keyword>
<protein>
    <submittedName>
        <fullName evidence="8">Tagatose-6-phosphate kinase</fullName>
        <ecNumber evidence="8">2.7.1.144</ecNumber>
    </submittedName>
</protein>
<keyword evidence="9" id="KW-1185">Reference proteome</keyword>
<evidence type="ECO:0000256" key="5">
    <source>
        <dbReference type="ARBA" id="ARBA00022840"/>
    </source>
</evidence>
<reference evidence="8 9" key="1">
    <citation type="submission" date="2019-02" db="EMBL/GenBank/DDBJ databases">
        <title>Deep-cultivation of Planctomycetes and their phenomic and genomic characterization uncovers novel biology.</title>
        <authorList>
            <person name="Wiegand S."/>
            <person name="Jogler M."/>
            <person name="Boedeker C."/>
            <person name="Pinto D."/>
            <person name="Vollmers J."/>
            <person name="Rivas-Marin E."/>
            <person name="Kohn T."/>
            <person name="Peeters S.H."/>
            <person name="Heuer A."/>
            <person name="Rast P."/>
            <person name="Oberbeckmann S."/>
            <person name="Bunk B."/>
            <person name="Jeske O."/>
            <person name="Meyerdierks A."/>
            <person name="Storesund J.E."/>
            <person name="Kallscheuer N."/>
            <person name="Luecker S."/>
            <person name="Lage O.M."/>
            <person name="Pohl T."/>
            <person name="Merkel B.J."/>
            <person name="Hornburger P."/>
            <person name="Mueller R.-W."/>
            <person name="Bruemmer F."/>
            <person name="Labrenz M."/>
            <person name="Spormann A.M."/>
            <person name="Op den Camp H."/>
            <person name="Overmann J."/>
            <person name="Amann R."/>
            <person name="Jetten M.S.M."/>
            <person name="Mascher T."/>
            <person name="Medema M.H."/>
            <person name="Devos D.P."/>
            <person name="Kaster A.-K."/>
            <person name="Ovreas L."/>
            <person name="Rohde M."/>
            <person name="Galperin M.Y."/>
            <person name="Jogler C."/>
        </authorList>
    </citation>
    <scope>NUCLEOTIDE SEQUENCE [LARGE SCALE GENOMIC DNA]</scope>
    <source>
        <strain evidence="8 9">Mal48</strain>
    </source>
</reference>
<dbReference type="GO" id="GO:0005524">
    <property type="term" value="F:ATP binding"/>
    <property type="evidence" value="ECO:0007669"/>
    <property type="project" value="UniProtKB-KW"/>
</dbReference>
<dbReference type="EC" id="2.7.1.144" evidence="8"/>
<accession>A0A517QLP0</accession>
<dbReference type="InterPro" id="IPR029056">
    <property type="entry name" value="Ribokinase-like"/>
</dbReference>
<dbReference type="PANTHER" id="PTHR46566:SF2">
    <property type="entry name" value="ATP-DEPENDENT 6-PHOSPHOFRUCTOKINASE ISOZYME 2"/>
    <property type="match status" value="1"/>
</dbReference>
<evidence type="ECO:0000259" key="7">
    <source>
        <dbReference type="Pfam" id="PF00294"/>
    </source>
</evidence>
<dbReference type="PIRSF" id="PIRSF000535">
    <property type="entry name" value="1PFK/6PFK/LacC"/>
    <property type="match status" value="1"/>
</dbReference>
<keyword evidence="2 6" id="KW-0808">Transferase</keyword>
<dbReference type="KEGG" id="tpol:Mal48_18050"/>
<sequence>MIFSAGLSPVWQQILEFDSLQVGEVNRARSAHWCASGKVLNVAIAAKGLGEKTSLLSMIGGLNGEAIAAELAAQEILTDWLHVETPTRVCTTILDQSGVTTELVENVSDVESSVLDEFVDRFRIHSQVAEVTVLTGSIPANAPEDYYARLIRNVPSRFLLDIRGDGLLQTLPFCPFLIKPNREELEATVQSSLPDEASVVQAMQSLNRMGAQWVVVSNGPESTLVTSLDGTWRLQPPQVDLVNPIGCGDSLAAGIAVGVSRGDEVLDAVRLGMGAAAQNAQSLFPARVSLEVTAEFAQKVQIESIEEA</sequence>
<dbReference type="Proteomes" id="UP000315724">
    <property type="component" value="Chromosome"/>
</dbReference>
<dbReference type="EMBL" id="CP036267">
    <property type="protein sequence ID" value="QDT32558.1"/>
    <property type="molecule type" value="Genomic_DNA"/>
</dbReference>